<comment type="caution">
    <text evidence="2">The sequence shown here is derived from an EMBL/GenBank/DDBJ whole genome shotgun (WGS) entry which is preliminary data.</text>
</comment>
<protein>
    <submittedName>
        <fullName evidence="2">Uncharacterized protein</fullName>
    </submittedName>
</protein>
<keyword evidence="1" id="KW-0472">Membrane</keyword>
<keyword evidence="3" id="KW-1185">Reference proteome</keyword>
<gene>
    <name evidence="2" type="ORF">DSM00_766</name>
</gene>
<keyword evidence="1" id="KW-1133">Transmembrane helix</keyword>
<dbReference type="RefSeq" id="WP_164916292.1">
    <property type="nucleotide sequence ID" value="NZ_JASMRS010000001.1"/>
</dbReference>
<feature type="transmembrane region" description="Helical" evidence="1">
    <location>
        <begin position="32"/>
        <end position="50"/>
    </location>
</feature>
<proteinExistence type="predicted"/>
<accession>A0A4Q0PDL9</accession>
<dbReference type="AlphaFoldDB" id="A0A4Q0PDL9"/>
<feature type="transmembrane region" description="Helical" evidence="1">
    <location>
        <begin position="7"/>
        <end position="26"/>
    </location>
</feature>
<dbReference type="EMBL" id="QOVM01000001">
    <property type="protein sequence ID" value="RXG24970.1"/>
    <property type="molecule type" value="Genomic_DNA"/>
</dbReference>
<sequence length="54" mass="6003">MKEEHKRASILFGALAVIAIIVWFFNASFGKGLLLGLGLAALIYILRSFLPKRQ</sequence>
<evidence type="ECO:0000256" key="1">
    <source>
        <dbReference type="SAM" id="Phobius"/>
    </source>
</evidence>
<evidence type="ECO:0000313" key="2">
    <source>
        <dbReference type="EMBL" id="RXG24970.1"/>
    </source>
</evidence>
<dbReference type="Proteomes" id="UP000289238">
    <property type="component" value="Unassembled WGS sequence"/>
</dbReference>
<keyword evidence="1" id="KW-0812">Transmembrane</keyword>
<organism evidence="2 3">
    <name type="scientific">Leeuwenhoekiella aequorea</name>
    <dbReference type="NCBI Taxonomy" id="283736"/>
    <lineage>
        <taxon>Bacteria</taxon>
        <taxon>Pseudomonadati</taxon>
        <taxon>Bacteroidota</taxon>
        <taxon>Flavobacteriia</taxon>
        <taxon>Flavobacteriales</taxon>
        <taxon>Flavobacteriaceae</taxon>
        <taxon>Leeuwenhoekiella</taxon>
    </lineage>
</organism>
<reference evidence="2 3" key="1">
    <citation type="submission" date="2018-07" db="EMBL/GenBank/DDBJ databases">
        <title>Leeuwenhoekiella genomics.</title>
        <authorList>
            <person name="Tahon G."/>
            <person name="Willems A."/>
        </authorList>
    </citation>
    <scope>NUCLEOTIDE SEQUENCE [LARGE SCALE GENOMIC DNA]</scope>
    <source>
        <strain evidence="2 3">LMG 22550</strain>
    </source>
</reference>
<evidence type="ECO:0000313" key="3">
    <source>
        <dbReference type="Proteomes" id="UP000289238"/>
    </source>
</evidence>
<name>A0A4Q0PDL9_9FLAO</name>